<dbReference type="Pfam" id="PF13185">
    <property type="entry name" value="GAF_2"/>
    <property type="match status" value="1"/>
</dbReference>
<evidence type="ECO:0000259" key="9">
    <source>
        <dbReference type="PROSITE" id="PS50113"/>
    </source>
</evidence>
<keyword evidence="7" id="KW-0067">ATP-binding</keyword>
<dbReference type="Pfam" id="PF08448">
    <property type="entry name" value="PAS_4"/>
    <property type="match status" value="1"/>
</dbReference>
<dbReference type="SUPFAM" id="SSF55785">
    <property type="entry name" value="PYP-like sensor domain (PAS domain)"/>
    <property type="match status" value="1"/>
</dbReference>
<evidence type="ECO:0000256" key="2">
    <source>
        <dbReference type="ARBA" id="ARBA00012438"/>
    </source>
</evidence>
<dbReference type="SUPFAM" id="SSF55781">
    <property type="entry name" value="GAF domain-like"/>
    <property type="match status" value="1"/>
</dbReference>
<sequence>MDPAAFAPAFAELAQRLQQQELLADFGLFALRGLTLQPVLDEACRVASRGLASQFAKVLRYQPAEGDFLVVAGVGWRPGVVGHARLGADLASPAGYAFRTGKPLISNHLDADDRFRTPDILMEHNIQRAINVLIGGGDTPAFGVLEVDSGERSDFESRDTAFLQGLANIVAAAVERTERQEALQRSEAMTRQLFESSPDCVKVMDPDGYLQRMNVNGLGLLEIDDFSTLAGQPWETLWPAAEREQIRAMIEAARAGRSGRFEAFCPTAKGTPKWWDVTVGPVMSESGRIESLVSVSRDITQRRHDMAVKDQLLEQKDLLMQEVHHRVRNSLQLVRTLLQLQVLTITDPAAREALEEAGQRVMTVAAVHKQLYVGQSVKEVELQPYLEGLLADLSVSLTDQVNGRRITWTADAMQLPPDCLTSLGLIVAELVTNALKYGVGQVKVTVQMADAAVRISVEDEGPGFPDGFDPGRSHGLGMRLVTSMANGADGVHVDRSGGTSRIVVDLPLP</sequence>
<dbReference type="Pfam" id="PF02518">
    <property type="entry name" value="HATPase_c"/>
    <property type="match status" value="1"/>
</dbReference>
<comment type="caution">
    <text evidence="10">The sequence shown here is derived from an EMBL/GenBank/DDBJ whole genome shotgun (WGS) entry which is preliminary data.</text>
</comment>
<accession>A0ABR7RPH6</accession>
<proteinExistence type="predicted"/>
<evidence type="ECO:0000256" key="3">
    <source>
        <dbReference type="ARBA" id="ARBA00022553"/>
    </source>
</evidence>
<dbReference type="Pfam" id="PF07568">
    <property type="entry name" value="HisKA_2"/>
    <property type="match status" value="1"/>
</dbReference>
<keyword evidence="6" id="KW-0418">Kinase</keyword>
<comment type="catalytic activity">
    <reaction evidence="1">
        <text>ATP + protein L-histidine = ADP + protein N-phospho-L-histidine.</text>
        <dbReference type="EC" id="2.7.13.3"/>
    </reaction>
</comment>
<dbReference type="PANTHER" id="PTHR41523">
    <property type="entry name" value="TWO-COMPONENT SYSTEM SENSOR PROTEIN"/>
    <property type="match status" value="1"/>
</dbReference>
<dbReference type="SUPFAM" id="SSF55874">
    <property type="entry name" value="ATPase domain of HSP90 chaperone/DNA topoisomerase II/histidine kinase"/>
    <property type="match status" value="1"/>
</dbReference>
<dbReference type="InterPro" id="IPR003594">
    <property type="entry name" value="HATPase_dom"/>
</dbReference>
<keyword evidence="8" id="KW-0843">Virulence</keyword>
<gene>
    <name evidence="10" type="ORF">IBL26_14070</name>
</gene>
<dbReference type="InterPro" id="IPR035965">
    <property type="entry name" value="PAS-like_dom_sf"/>
</dbReference>
<dbReference type="InterPro" id="IPR011495">
    <property type="entry name" value="Sig_transdc_His_kin_sub2_dim/P"/>
</dbReference>
<evidence type="ECO:0000256" key="1">
    <source>
        <dbReference type="ARBA" id="ARBA00000085"/>
    </source>
</evidence>
<evidence type="ECO:0000256" key="8">
    <source>
        <dbReference type="ARBA" id="ARBA00023026"/>
    </source>
</evidence>
<keyword evidence="3" id="KW-0597">Phosphoprotein</keyword>
<evidence type="ECO:0000256" key="4">
    <source>
        <dbReference type="ARBA" id="ARBA00022679"/>
    </source>
</evidence>
<dbReference type="InterPro" id="IPR000700">
    <property type="entry name" value="PAS-assoc_C"/>
</dbReference>
<evidence type="ECO:0000313" key="10">
    <source>
        <dbReference type="EMBL" id="MBC9207967.1"/>
    </source>
</evidence>
<feature type="domain" description="PAC" evidence="9">
    <location>
        <begin position="257"/>
        <end position="311"/>
    </location>
</feature>
<dbReference type="Gene3D" id="3.30.450.20">
    <property type="entry name" value="PAS domain"/>
    <property type="match status" value="1"/>
</dbReference>
<evidence type="ECO:0000256" key="7">
    <source>
        <dbReference type="ARBA" id="ARBA00022840"/>
    </source>
</evidence>
<organism evidence="10 11">
    <name type="scientific">Teichococcus aerophilus</name>
    <dbReference type="NCBI Taxonomy" id="1224513"/>
    <lineage>
        <taxon>Bacteria</taxon>
        <taxon>Pseudomonadati</taxon>
        <taxon>Pseudomonadota</taxon>
        <taxon>Alphaproteobacteria</taxon>
        <taxon>Acetobacterales</taxon>
        <taxon>Roseomonadaceae</taxon>
        <taxon>Roseomonas</taxon>
    </lineage>
</organism>
<evidence type="ECO:0000256" key="5">
    <source>
        <dbReference type="ARBA" id="ARBA00022741"/>
    </source>
</evidence>
<dbReference type="InterPro" id="IPR013656">
    <property type="entry name" value="PAS_4"/>
</dbReference>
<dbReference type="InterPro" id="IPR029016">
    <property type="entry name" value="GAF-like_dom_sf"/>
</dbReference>
<dbReference type="Proteomes" id="UP000626026">
    <property type="component" value="Unassembled WGS sequence"/>
</dbReference>
<dbReference type="SMART" id="SM00065">
    <property type="entry name" value="GAF"/>
    <property type="match status" value="1"/>
</dbReference>
<protein>
    <recommendedName>
        <fullName evidence="2">histidine kinase</fullName>
        <ecNumber evidence="2">2.7.13.3</ecNumber>
    </recommendedName>
</protein>
<dbReference type="EMBL" id="JACTVA010000024">
    <property type="protein sequence ID" value="MBC9207967.1"/>
    <property type="molecule type" value="Genomic_DNA"/>
</dbReference>
<dbReference type="EC" id="2.7.13.3" evidence="2"/>
<dbReference type="RefSeq" id="WP_187785131.1">
    <property type="nucleotide sequence ID" value="NZ_JACTVA010000024.1"/>
</dbReference>
<dbReference type="SMART" id="SM00387">
    <property type="entry name" value="HATPase_c"/>
    <property type="match status" value="1"/>
</dbReference>
<dbReference type="NCBIfam" id="TIGR00229">
    <property type="entry name" value="sensory_box"/>
    <property type="match status" value="1"/>
</dbReference>
<evidence type="ECO:0000313" key="11">
    <source>
        <dbReference type="Proteomes" id="UP000626026"/>
    </source>
</evidence>
<keyword evidence="5" id="KW-0547">Nucleotide-binding</keyword>
<dbReference type="InterPro" id="IPR003018">
    <property type="entry name" value="GAF"/>
</dbReference>
<name>A0ABR7RPH6_9PROT</name>
<keyword evidence="11" id="KW-1185">Reference proteome</keyword>
<dbReference type="Gene3D" id="3.30.565.10">
    <property type="entry name" value="Histidine kinase-like ATPase, C-terminal domain"/>
    <property type="match status" value="1"/>
</dbReference>
<keyword evidence="4" id="KW-0808">Transferase</keyword>
<dbReference type="InterPro" id="IPR036890">
    <property type="entry name" value="HATPase_C_sf"/>
</dbReference>
<dbReference type="PROSITE" id="PS50113">
    <property type="entry name" value="PAC"/>
    <property type="match status" value="1"/>
</dbReference>
<reference evidence="10 11" key="1">
    <citation type="journal article" date="2013" name="Int. J. Syst. Evol. Microbiol.">
        <title>Roseomonas aerophila sp. nov., isolated from air.</title>
        <authorList>
            <person name="Kim S.J."/>
            <person name="Weon H.Y."/>
            <person name="Ahn J.H."/>
            <person name="Hong S.B."/>
            <person name="Seok S.J."/>
            <person name="Whang K.S."/>
            <person name="Kwon S.W."/>
        </authorList>
    </citation>
    <scope>NUCLEOTIDE SEQUENCE [LARGE SCALE GENOMIC DNA]</scope>
    <source>
        <strain evidence="10 11">NBRC 108923</strain>
    </source>
</reference>
<evidence type="ECO:0000256" key="6">
    <source>
        <dbReference type="ARBA" id="ARBA00022777"/>
    </source>
</evidence>
<dbReference type="Gene3D" id="3.30.450.40">
    <property type="match status" value="1"/>
</dbReference>
<dbReference type="InterPro" id="IPR000014">
    <property type="entry name" value="PAS"/>
</dbReference>
<dbReference type="PANTHER" id="PTHR41523:SF8">
    <property type="entry name" value="ETHYLENE RESPONSE SENSOR PROTEIN"/>
    <property type="match status" value="1"/>
</dbReference>